<dbReference type="Gene3D" id="2.60.120.260">
    <property type="entry name" value="Galactose-binding domain-like"/>
    <property type="match status" value="2"/>
</dbReference>
<comment type="similarity">
    <text evidence="1">Belongs to the glycosyl hydrolase 16 family.</text>
</comment>
<feature type="chain" id="PRO_5047141148" evidence="3">
    <location>
        <begin position="34"/>
        <end position="1511"/>
    </location>
</feature>
<dbReference type="Gene3D" id="2.60.120.200">
    <property type="match status" value="1"/>
</dbReference>
<dbReference type="CDD" id="cd08023">
    <property type="entry name" value="GH16_laminarinase_like"/>
    <property type="match status" value="1"/>
</dbReference>
<reference evidence="6 7" key="1">
    <citation type="submission" date="2023-12" db="EMBL/GenBank/DDBJ databases">
        <title>Jeotgalibacillus haloalkaliphilus sp. nov., a novel salt-tolerant bacteria, isolated from the estuary of the Fenhe River into the Yellow River.</title>
        <authorList>
            <person name="Li Y."/>
        </authorList>
    </citation>
    <scope>NUCLEOTIDE SEQUENCE [LARGE SCALE GENOMIC DNA]</scope>
    <source>
        <strain evidence="6 7">HH7-29</strain>
    </source>
</reference>
<evidence type="ECO:0000256" key="2">
    <source>
        <dbReference type="SAM" id="MobiDB-lite"/>
    </source>
</evidence>
<dbReference type="Gene3D" id="2.60.40.1080">
    <property type="match status" value="1"/>
</dbReference>
<dbReference type="PANTHER" id="PTHR10963:SF55">
    <property type="entry name" value="GLYCOSIDE HYDROLASE FAMILY 16 PROTEIN"/>
    <property type="match status" value="1"/>
</dbReference>
<dbReference type="InterPro" id="IPR013320">
    <property type="entry name" value="ConA-like_dom_sf"/>
</dbReference>
<dbReference type="Pfam" id="PF22184">
    <property type="entry name" value="CBM_56"/>
    <property type="match status" value="1"/>
</dbReference>
<feature type="domain" description="GH16" evidence="4">
    <location>
        <begin position="388"/>
        <end position="683"/>
    </location>
</feature>
<gene>
    <name evidence="6" type="ORF">UFB30_00460</name>
</gene>
<dbReference type="Proteomes" id="UP001292084">
    <property type="component" value="Unassembled WGS sequence"/>
</dbReference>
<dbReference type="RefSeq" id="WP_322419704.1">
    <property type="nucleotide sequence ID" value="NZ_JAXQNN010000001.1"/>
</dbReference>
<organism evidence="6 7">
    <name type="scientific">Jeotgalibacillus haloalkalitolerans</name>
    <dbReference type="NCBI Taxonomy" id="3104292"/>
    <lineage>
        <taxon>Bacteria</taxon>
        <taxon>Bacillati</taxon>
        <taxon>Bacillota</taxon>
        <taxon>Bacilli</taxon>
        <taxon>Bacillales</taxon>
        <taxon>Caryophanaceae</taxon>
        <taxon>Jeotgalibacillus</taxon>
    </lineage>
</organism>
<sequence length="1511" mass="164584">MKKAKRMKMLSLVLVTNMLLFTFADFNVSSVKAEETGQSEAASQTITSIAAVGATTLQVGFDGGVGFEFPNFNNGAGFEAVEDDVDLLVKQDGEWVSIVNNAASGWIYDVNFGNWWEGPGGYWFNPVEETTQVRVGSKTNPDVFVEYTLNVTPANPQVITSMAPAGPTTFDVSPSGGTGFEFPRFNTGATFNDVKDDIALFVKQGDEWVSIDNNASSGWIYDNNFGNWWEGPGGYWFDPVEETTQVRVASITNPDVFVDYTLVVTLPVRNSHVISNFDGKAVFEADKSGAIGMPIPRIDGGYATKSEIDNFVYEVKVDGEWVNILESAVTGFSYSANGYNNSSSATQWGFWTDYIFGLWFQPLQEDVALRIGYPLDGEKGGDIGDNYVEYQLVGNPDAFRPDDVVGEDIELGSSENSAIEGWELVFNDEFDGTELDESKWNYETGYYLNDDPGTWGWGNEELQHYTDSEDNVFVEDGKLNIEALEDPASFEQDPDRVAPYSSGKITTQDKFKFTYGRVDFSAKLPAVSGAWPALWMMPNDEVYGGWASSGEIDVMEARGRVPESTSGAIHFGGEWPANTYLSGEQHFEDGGRIDTDFHTYSVIWEEDAISWYVDGKFFYKVTKEQWFSAAVQDNPNAPFDQDFYLIMNLAMGGWFDGGVQPDAEDFPVSMEVDYVRVYKDLEAEEEEIPEVPVTGVELNKSEVELTKEGQTTRLSAAVAPANATNKKVTWSSSDENVAKVSTGGVVTAVANGAAEITVTTEDGGQTDTATVTVDIIPEMTQEQMFPLKNGSFSEELTGWTAWSWNNENFINEVEVKNGKAEISVPAFDAEGTGAEKWAVQLKQSDLQLYADKEYLVSFDASSSVPRDLELVVQNSDFVRAFEKEMSLTEETERFTYSFTATAEEAVELNFLLGKYAESDAHSVTIDNVVLEMKNPAVNQVKNPSFADGNTSWDLWSDTGATSKITDGQNQLTIPSIGNEFWSIQFSQLGFKLEESKSYRLVFDMSSSIGRKIDAILESASFDKHIWETVEINEELKTYAIEFTHEKDTDPAAKLLFALGKVEGQEAIGEHTVTIDNVHLYEIPALPAENPENPEEPSPEKEGYGVGTVKENSVEFYVNDAPWAIIHYIKNGTTQQNIMMNKAGENYSVFTLDVNEGDEIKYWFTYGLAEGGQAEYAEQTYIHEFSTAPEAPTANEVSDQSTEVTGEAAAGTVVTVSNETEAFTATATADGAYSVTIPKQKAGTVLTITATDADGNVSEALSITVTDKTAPDAPTANEVSDQSTEVTGEAEAGSTVTVSNGTDSFTAVADADGVYTVEIPEQEAGTVLTITATDEAGNVSEELSVTVTSTLKVDEVTVQSKEVTGKTEAGATVTVDLNGKNNKRTVNADEDGRFTVKIPKQHAGTILTITAEDADGELINTKTVSVNDGKAPSAPNVQNNVKNSSTSVSGKAEANAEVTVKAGDNVIGTAQADDKGKFEVEIEKQEKSTVLSITATDAEGMTSKAVKVTVKK</sequence>
<dbReference type="NCBIfam" id="NF033510">
    <property type="entry name" value="Ca_tandemer"/>
    <property type="match status" value="3"/>
</dbReference>
<dbReference type="Gene3D" id="2.60.40.10">
    <property type="entry name" value="Immunoglobulins"/>
    <property type="match status" value="4"/>
</dbReference>
<feature type="compositionally biased region" description="Polar residues" evidence="2">
    <location>
        <begin position="1276"/>
        <end position="1285"/>
    </location>
</feature>
<feature type="domain" description="CBM56" evidence="5">
    <location>
        <begin position="1093"/>
        <end position="1182"/>
    </location>
</feature>
<dbReference type="Pfam" id="PF02368">
    <property type="entry name" value="Big_2"/>
    <property type="match status" value="1"/>
</dbReference>
<dbReference type="InterPro" id="IPR008964">
    <property type="entry name" value="Invasin/intimin_cell_adhesion"/>
</dbReference>
<evidence type="ECO:0000313" key="7">
    <source>
        <dbReference type="Proteomes" id="UP001292084"/>
    </source>
</evidence>
<feature type="region of interest" description="Disordered" evidence="2">
    <location>
        <begin position="1268"/>
        <end position="1297"/>
    </location>
</feature>
<dbReference type="PANTHER" id="PTHR10963">
    <property type="entry name" value="GLYCOSYL HYDROLASE-RELATED"/>
    <property type="match status" value="1"/>
</dbReference>
<dbReference type="SUPFAM" id="SSF49373">
    <property type="entry name" value="Invasin/intimin cell-adhesion fragments"/>
    <property type="match status" value="1"/>
</dbReference>
<dbReference type="PROSITE" id="PS52005">
    <property type="entry name" value="CBM56"/>
    <property type="match status" value="1"/>
</dbReference>
<feature type="signal peptide" evidence="3">
    <location>
        <begin position="1"/>
        <end position="33"/>
    </location>
</feature>
<comment type="caution">
    <text evidence="6">The sequence shown here is derived from an EMBL/GenBank/DDBJ whole genome shotgun (WGS) entry which is preliminary data.</text>
</comment>
<dbReference type="InterPro" id="IPR000757">
    <property type="entry name" value="Beta-glucanase-like"/>
</dbReference>
<evidence type="ECO:0000259" key="5">
    <source>
        <dbReference type="PROSITE" id="PS52005"/>
    </source>
</evidence>
<dbReference type="InterPro" id="IPR003343">
    <property type="entry name" value="Big_2"/>
</dbReference>
<proteinExistence type="inferred from homology"/>
<dbReference type="SUPFAM" id="SSF49785">
    <property type="entry name" value="Galactose-binding domain-like"/>
    <property type="match status" value="2"/>
</dbReference>
<evidence type="ECO:0000259" key="4">
    <source>
        <dbReference type="PROSITE" id="PS51762"/>
    </source>
</evidence>
<accession>A0ABU5KHD3</accession>
<name>A0ABU5KHD3_9BACL</name>
<dbReference type="InterPro" id="IPR047569">
    <property type="entry name" value="CBM56"/>
</dbReference>
<evidence type="ECO:0000313" key="6">
    <source>
        <dbReference type="EMBL" id="MDZ5710663.1"/>
    </source>
</evidence>
<dbReference type="InterPro" id="IPR041498">
    <property type="entry name" value="Big_6"/>
</dbReference>
<dbReference type="Pfam" id="PF17936">
    <property type="entry name" value="Big_6"/>
    <property type="match status" value="4"/>
</dbReference>
<dbReference type="EMBL" id="JAXQNN010000001">
    <property type="protein sequence ID" value="MDZ5710663.1"/>
    <property type="molecule type" value="Genomic_DNA"/>
</dbReference>
<dbReference type="SMART" id="SM00635">
    <property type="entry name" value="BID_2"/>
    <property type="match status" value="1"/>
</dbReference>
<dbReference type="InterPro" id="IPR013783">
    <property type="entry name" value="Ig-like_fold"/>
</dbReference>
<evidence type="ECO:0000256" key="3">
    <source>
        <dbReference type="SAM" id="SignalP"/>
    </source>
</evidence>
<dbReference type="Pfam" id="PF00722">
    <property type="entry name" value="Glyco_hydro_16"/>
    <property type="match status" value="1"/>
</dbReference>
<keyword evidence="3" id="KW-0732">Signal</keyword>
<dbReference type="InterPro" id="IPR008979">
    <property type="entry name" value="Galactose-bd-like_sf"/>
</dbReference>
<evidence type="ECO:0000256" key="1">
    <source>
        <dbReference type="ARBA" id="ARBA00006865"/>
    </source>
</evidence>
<dbReference type="PROSITE" id="PS51762">
    <property type="entry name" value="GH16_2"/>
    <property type="match status" value="1"/>
</dbReference>
<dbReference type="SUPFAM" id="SSF49899">
    <property type="entry name" value="Concanavalin A-like lectins/glucanases"/>
    <property type="match status" value="1"/>
</dbReference>
<keyword evidence="7" id="KW-1185">Reference proteome</keyword>
<dbReference type="InterPro" id="IPR050546">
    <property type="entry name" value="Glycosyl_Hydrlase_16"/>
</dbReference>
<protein>
    <submittedName>
        <fullName evidence="6">Ig-like domain-containing protein</fullName>
    </submittedName>
</protein>